<evidence type="ECO:0000313" key="1">
    <source>
        <dbReference type="EMBL" id="GBL11077.1"/>
    </source>
</evidence>
<evidence type="ECO:0000313" key="2">
    <source>
        <dbReference type="Proteomes" id="UP000248272"/>
    </source>
</evidence>
<dbReference type="Gene3D" id="3.10.450.530">
    <property type="entry name" value="Ribonuclease toxin, BrnT, of type II toxin-antitoxin system"/>
    <property type="match status" value="1"/>
</dbReference>
<evidence type="ECO:0008006" key="3">
    <source>
        <dbReference type="Google" id="ProtNLM"/>
    </source>
</evidence>
<name>A0A2Z6UMY6_MICAE</name>
<dbReference type="EMBL" id="BDSG01000060">
    <property type="protein sequence ID" value="GBL11077.1"/>
    <property type="molecule type" value="Genomic_DNA"/>
</dbReference>
<sequence length="43" mass="5217">MQFDWDKNKAERNLSKQPVSIEEAKTIFDDSLYVEFYDPNYLK</sequence>
<gene>
    <name evidence="1" type="ORF">MSj_02575</name>
</gene>
<dbReference type="AlphaFoldDB" id="A0A2Z6UMY6"/>
<protein>
    <recommendedName>
        <fullName evidence="3">BrnT family toxin</fullName>
    </recommendedName>
</protein>
<reference evidence="1 2" key="1">
    <citation type="journal article" date="2018" name="Front. Microbiol.">
        <title>Adaptation of the Freshwater Bloom-Forming Cyanobacterium Microcystis aeruginosa to Brackish Water Is Driven by Recent Horizontal Transfer of Sucrose Genes.</title>
        <authorList>
            <person name="Tanabe Y."/>
            <person name="Hodoki Y."/>
            <person name="Sano T."/>
            <person name="Tada K."/>
            <person name="Watanabe M.M."/>
        </authorList>
    </citation>
    <scope>NUCLEOTIDE SEQUENCE [LARGE SCALE GENOMIC DNA]</scope>
    <source>
        <strain evidence="1 2">Sj</strain>
    </source>
</reference>
<dbReference type="InterPro" id="IPR038573">
    <property type="entry name" value="BrnT_sf"/>
</dbReference>
<dbReference type="Proteomes" id="UP000248272">
    <property type="component" value="Unassembled WGS sequence"/>
</dbReference>
<accession>A0A2Z6UMY6</accession>
<organism evidence="1 2">
    <name type="scientific">Microcystis aeruginosa Sj</name>
    <dbReference type="NCBI Taxonomy" id="1979544"/>
    <lineage>
        <taxon>Bacteria</taxon>
        <taxon>Bacillati</taxon>
        <taxon>Cyanobacteriota</taxon>
        <taxon>Cyanophyceae</taxon>
        <taxon>Oscillatoriophycideae</taxon>
        <taxon>Chroococcales</taxon>
        <taxon>Microcystaceae</taxon>
        <taxon>Microcystis</taxon>
    </lineage>
</organism>
<proteinExistence type="predicted"/>
<comment type="caution">
    <text evidence="1">The sequence shown here is derived from an EMBL/GenBank/DDBJ whole genome shotgun (WGS) entry which is preliminary data.</text>
</comment>